<dbReference type="OrthoDB" id="16120at2759"/>
<dbReference type="Gene3D" id="3.80.10.10">
    <property type="entry name" value="Ribonuclease Inhibitor"/>
    <property type="match status" value="1"/>
</dbReference>
<keyword evidence="3" id="KW-1185">Reference proteome</keyword>
<dbReference type="InParanoid" id="E9H4Q9"/>
<dbReference type="InterPro" id="IPR032675">
    <property type="entry name" value="LRR_dom_sf"/>
</dbReference>
<dbReference type="KEGG" id="dpx:DAPPUDRAFT_109958"/>
<sequence length="470" mass="53633">MTSAVLERQCVIHVIDCSETIKILGENQLKKCQDAQLVYKFRENSNYSKITVPTFIDNYQRYHPTCYKIFISVSIKEVLSGLQRQNVLDQAANQNSSQPDQPSTSETSRSAMTTTPGHSRALRSGKKTNTVNTRTRVFPKKCIFCSKSRTHPRKSTVVLDASTKGPTSVDKFCLRTNSWSSRTASMTGRRPQLNAGIRVPKADQSMEQHATNGNTSPRGRFEQALSLCPFISMVSIFAVKGLRDVDLLSLTALKKLNRLHIYRHAKGEKAEITFVGGVVPLLMTIGSSLELLDLTFFYTIDYWTVIKFCPNLISLIVNDHSERFSALPKNEIPHCRKDRERFTLKRLKELNCAYSLPPDILHFLFSFPLLEKFSITHGTTLTDEFLIDAVKSHRFQNLKELLLRHCNFVTKKGINAFMIEHNALEYISLHFCNKVSVNDIGDWQLLARQNNWKLNLDFKNSDVLRLRYTS</sequence>
<dbReference type="SUPFAM" id="SSF52047">
    <property type="entry name" value="RNI-like"/>
    <property type="match status" value="1"/>
</dbReference>
<name>E9H4Q9_DAPPU</name>
<reference evidence="2 3" key="1">
    <citation type="journal article" date="2011" name="Science">
        <title>The ecoresponsive genome of Daphnia pulex.</title>
        <authorList>
            <person name="Colbourne J.K."/>
            <person name="Pfrender M.E."/>
            <person name="Gilbert D."/>
            <person name="Thomas W.K."/>
            <person name="Tucker A."/>
            <person name="Oakley T.H."/>
            <person name="Tokishita S."/>
            <person name="Aerts A."/>
            <person name="Arnold G.J."/>
            <person name="Basu M.K."/>
            <person name="Bauer D.J."/>
            <person name="Caceres C.E."/>
            <person name="Carmel L."/>
            <person name="Casola C."/>
            <person name="Choi J.H."/>
            <person name="Detter J.C."/>
            <person name="Dong Q."/>
            <person name="Dusheyko S."/>
            <person name="Eads B.D."/>
            <person name="Frohlich T."/>
            <person name="Geiler-Samerotte K.A."/>
            <person name="Gerlach D."/>
            <person name="Hatcher P."/>
            <person name="Jogdeo S."/>
            <person name="Krijgsveld J."/>
            <person name="Kriventseva E.V."/>
            <person name="Kultz D."/>
            <person name="Laforsch C."/>
            <person name="Lindquist E."/>
            <person name="Lopez J."/>
            <person name="Manak J.R."/>
            <person name="Muller J."/>
            <person name="Pangilinan J."/>
            <person name="Patwardhan R.P."/>
            <person name="Pitluck S."/>
            <person name="Pritham E.J."/>
            <person name="Rechtsteiner A."/>
            <person name="Rho M."/>
            <person name="Rogozin I.B."/>
            <person name="Sakarya O."/>
            <person name="Salamov A."/>
            <person name="Schaack S."/>
            <person name="Shapiro H."/>
            <person name="Shiga Y."/>
            <person name="Skalitzky C."/>
            <person name="Smith Z."/>
            <person name="Souvorov A."/>
            <person name="Sung W."/>
            <person name="Tang Z."/>
            <person name="Tsuchiya D."/>
            <person name="Tu H."/>
            <person name="Vos H."/>
            <person name="Wang M."/>
            <person name="Wolf Y.I."/>
            <person name="Yamagata H."/>
            <person name="Yamada T."/>
            <person name="Ye Y."/>
            <person name="Shaw J.R."/>
            <person name="Andrews J."/>
            <person name="Crease T.J."/>
            <person name="Tang H."/>
            <person name="Lucas S.M."/>
            <person name="Robertson H.M."/>
            <person name="Bork P."/>
            <person name="Koonin E.V."/>
            <person name="Zdobnov E.M."/>
            <person name="Grigoriev I.V."/>
            <person name="Lynch M."/>
            <person name="Boore J.L."/>
        </authorList>
    </citation>
    <scope>NUCLEOTIDE SEQUENCE [LARGE SCALE GENOMIC DNA]</scope>
</reference>
<dbReference type="Proteomes" id="UP000000305">
    <property type="component" value="Unassembled WGS sequence"/>
</dbReference>
<proteinExistence type="predicted"/>
<evidence type="ECO:0000313" key="3">
    <source>
        <dbReference type="Proteomes" id="UP000000305"/>
    </source>
</evidence>
<evidence type="ECO:0000313" key="2">
    <source>
        <dbReference type="EMBL" id="EFX73315.1"/>
    </source>
</evidence>
<dbReference type="PhylomeDB" id="E9H4Q9"/>
<dbReference type="HOGENOM" id="CLU_581744_0_0_1"/>
<evidence type="ECO:0000256" key="1">
    <source>
        <dbReference type="SAM" id="MobiDB-lite"/>
    </source>
</evidence>
<dbReference type="GO" id="GO:0005737">
    <property type="term" value="C:cytoplasm"/>
    <property type="evidence" value="ECO:0000318"/>
    <property type="project" value="GO_Central"/>
</dbReference>
<organism evidence="2 3">
    <name type="scientific">Daphnia pulex</name>
    <name type="common">Water flea</name>
    <dbReference type="NCBI Taxonomy" id="6669"/>
    <lineage>
        <taxon>Eukaryota</taxon>
        <taxon>Metazoa</taxon>
        <taxon>Ecdysozoa</taxon>
        <taxon>Arthropoda</taxon>
        <taxon>Crustacea</taxon>
        <taxon>Branchiopoda</taxon>
        <taxon>Diplostraca</taxon>
        <taxon>Cladocera</taxon>
        <taxon>Anomopoda</taxon>
        <taxon>Daphniidae</taxon>
        <taxon>Daphnia</taxon>
    </lineage>
</organism>
<dbReference type="AlphaFoldDB" id="E9H4Q9"/>
<protein>
    <submittedName>
        <fullName evidence="2">Uncharacterized protein</fullName>
    </submittedName>
</protein>
<dbReference type="EMBL" id="GL732592">
    <property type="protein sequence ID" value="EFX73315.1"/>
    <property type="molecule type" value="Genomic_DNA"/>
</dbReference>
<gene>
    <name evidence="2" type="ORF">DAPPUDRAFT_109958</name>
</gene>
<feature type="region of interest" description="Disordered" evidence="1">
    <location>
        <begin position="91"/>
        <end position="131"/>
    </location>
</feature>
<accession>E9H4Q9</accession>
<feature type="compositionally biased region" description="Polar residues" evidence="1">
    <location>
        <begin position="91"/>
        <end position="117"/>
    </location>
</feature>